<dbReference type="InParanoid" id="A0A163DGS9"/>
<dbReference type="EMBL" id="KV440986">
    <property type="protein sequence ID" value="OAD71120.1"/>
    <property type="molecule type" value="Genomic_DNA"/>
</dbReference>
<dbReference type="OrthoDB" id="5193244at2759"/>
<dbReference type="RefSeq" id="XP_018289160.1">
    <property type="nucleotide sequence ID" value="XM_018431919.1"/>
</dbReference>
<evidence type="ECO:0000256" key="1">
    <source>
        <dbReference type="ARBA" id="ARBA00004651"/>
    </source>
</evidence>
<evidence type="ECO:0000256" key="2">
    <source>
        <dbReference type="ARBA" id="ARBA00022475"/>
    </source>
</evidence>
<evidence type="ECO:0000256" key="5">
    <source>
        <dbReference type="ARBA" id="ARBA00023136"/>
    </source>
</evidence>
<dbReference type="Proteomes" id="UP000077315">
    <property type="component" value="Unassembled WGS sequence"/>
</dbReference>
<evidence type="ECO:0000256" key="4">
    <source>
        <dbReference type="ARBA" id="ARBA00022989"/>
    </source>
</evidence>
<feature type="domain" description="Cardiolipin synthase N-terminal" evidence="7">
    <location>
        <begin position="24"/>
        <end position="65"/>
    </location>
</feature>
<evidence type="ECO:0000313" key="8">
    <source>
        <dbReference type="EMBL" id="OAD71120.1"/>
    </source>
</evidence>
<proteinExistence type="predicted"/>
<protein>
    <recommendedName>
        <fullName evidence="7">Cardiolipin synthase N-terminal domain-containing protein</fullName>
    </recommendedName>
</protein>
<keyword evidence="2" id="KW-1003">Cell membrane</keyword>
<feature type="transmembrane region" description="Helical" evidence="6">
    <location>
        <begin position="46"/>
        <end position="64"/>
    </location>
</feature>
<dbReference type="Pfam" id="PF13396">
    <property type="entry name" value="PLDc_N"/>
    <property type="match status" value="1"/>
</dbReference>
<evidence type="ECO:0000313" key="9">
    <source>
        <dbReference type="Proteomes" id="UP000077315"/>
    </source>
</evidence>
<keyword evidence="9" id="KW-1185">Reference proteome</keyword>
<evidence type="ECO:0000259" key="7">
    <source>
        <dbReference type="Pfam" id="PF13396"/>
    </source>
</evidence>
<evidence type="ECO:0000256" key="3">
    <source>
        <dbReference type="ARBA" id="ARBA00022692"/>
    </source>
</evidence>
<keyword evidence="5 6" id="KW-0472">Membrane</keyword>
<dbReference type="VEuPathDB" id="FungiDB:PHYBLDRAFT_147627"/>
<feature type="transmembrane region" description="Helical" evidence="6">
    <location>
        <begin position="12"/>
        <end position="34"/>
    </location>
</feature>
<organism evidence="8 9">
    <name type="scientific">Phycomyces blakesleeanus (strain ATCC 8743b / DSM 1359 / FGSC 10004 / NBRC 33097 / NRRL 1555)</name>
    <dbReference type="NCBI Taxonomy" id="763407"/>
    <lineage>
        <taxon>Eukaryota</taxon>
        <taxon>Fungi</taxon>
        <taxon>Fungi incertae sedis</taxon>
        <taxon>Mucoromycota</taxon>
        <taxon>Mucoromycotina</taxon>
        <taxon>Mucoromycetes</taxon>
        <taxon>Mucorales</taxon>
        <taxon>Phycomycetaceae</taxon>
        <taxon>Phycomyces</taxon>
    </lineage>
</organism>
<accession>A0A163DGS9</accession>
<dbReference type="GO" id="GO:0005886">
    <property type="term" value="C:plasma membrane"/>
    <property type="evidence" value="ECO:0007669"/>
    <property type="project" value="UniProtKB-SubCell"/>
</dbReference>
<reference evidence="9" key="1">
    <citation type="submission" date="2015-06" db="EMBL/GenBank/DDBJ databases">
        <title>Expansion of signal transduction pathways in fungi by whole-genome duplication.</title>
        <authorList>
            <consortium name="DOE Joint Genome Institute"/>
            <person name="Corrochano L.M."/>
            <person name="Kuo A."/>
            <person name="Marcet-Houben M."/>
            <person name="Polaino S."/>
            <person name="Salamov A."/>
            <person name="Villalobos J.M."/>
            <person name="Alvarez M.I."/>
            <person name="Avalos J."/>
            <person name="Benito E.P."/>
            <person name="Benoit I."/>
            <person name="Burger G."/>
            <person name="Camino L.P."/>
            <person name="Canovas D."/>
            <person name="Cerda-Olmedo E."/>
            <person name="Cheng J.-F."/>
            <person name="Dominguez A."/>
            <person name="Elias M."/>
            <person name="Eslava A.P."/>
            <person name="Glaser F."/>
            <person name="Grimwood J."/>
            <person name="Gutierrez G."/>
            <person name="Heitman J."/>
            <person name="Henrissat B."/>
            <person name="Iturriaga E.A."/>
            <person name="Lang B.F."/>
            <person name="Lavin J.L."/>
            <person name="Lee S."/>
            <person name="Li W."/>
            <person name="Lindquist E."/>
            <person name="Lopez-Garcia S."/>
            <person name="Luque E.M."/>
            <person name="Marcos A.T."/>
            <person name="Martin J."/>
            <person name="McCluskey K."/>
            <person name="Medina H.R."/>
            <person name="Miralles-Duran A."/>
            <person name="Miyazaki A."/>
            <person name="Munoz-Torres E."/>
            <person name="Oguiza J.A."/>
            <person name="Ohm R."/>
            <person name="Olmedo M."/>
            <person name="Orejas M."/>
            <person name="Ortiz-Castellanos L."/>
            <person name="Pisabarro A.G."/>
            <person name="Rodriguez-Romero J."/>
            <person name="Ruiz-Herrera J."/>
            <person name="Ruiz-Vazquez R."/>
            <person name="Sanz C."/>
            <person name="Schackwitz W."/>
            <person name="Schmutz J."/>
            <person name="Shahriari M."/>
            <person name="Shelest E."/>
            <person name="Silva-Franco F."/>
            <person name="Soanes D."/>
            <person name="Syed K."/>
            <person name="Tagua V.G."/>
            <person name="Talbot N.J."/>
            <person name="Thon M."/>
            <person name="De vries R.P."/>
            <person name="Wiebenga A."/>
            <person name="Yadav J.S."/>
            <person name="Braun E.L."/>
            <person name="Baker S."/>
            <person name="Garre V."/>
            <person name="Horwitz B."/>
            <person name="Torres-Martinez S."/>
            <person name="Idnurm A."/>
            <person name="Herrera-Estrella A."/>
            <person name="Gabaldon T."/>
            <person name="Grigoriev I.V."/>
        </authorList>
    </citation>
    <scope>NUCLEOTIDE SEQUENCE [LARGE SCALE GENOMIC DNA]</scope>
    <source>
        <strain evidence="9">NRRL 1555(-)</strain>
    </source>
</reference>
<name>A0A163DGS9_PHYB8</name>
<keyword evidence="4 6" id="KW-1133">Transmembrane helix</keyword>
<evidence type="ECO:0000256" key="6">
    <source>
        <dbReference type="SAM" id="Phobius"/>
    </source>
</evidence>
<keyword evidence="3 6" id="KW-0812">Transmembrane</keyword>
<dbReference type="GeneID" id="28992825"/>
<dbReference type="InterPro" id="IPR027379">
    <property type="entry name" value="CLS_N"/>
</dbReference>
<gene>
    <name evidence="8" type="ORF">PHYBLDRAFT_147627</name>
</gene>
<comment type="subcellular location">
    <subcellularLocation>
        <location evidence="1">Cell membrane</location>
        <topology evidence="1">Multi-pass membrane protein</topology>
    </subcellularLocation>
</comment>
<dbReference type="AlphaFoldDB" id="A0A163DGS9"/>
<sequence>MIVGPLDKNMLSYSGGVLGLIVLILDLIVIFEVINSSRAISGKLGWSLLVFFFPIGGLVLYFIFSNRAAHTQRYDPIA</sequence>